<accession>A0AAX4G6N8</accession>
<organism evidence="1 2">
    <name type="scientific">Pseudomonas phage vB_PseuGesM_254</name>
    <dbReference type="NCBI Taxonomy" id="3092638"/>
    <lineage>
        <taxon>Viruses</taxon>
        <taxon>Duplodnaviria</taxon>
        <taxon>Heunggongvirae</taxon>
        <taxon>Uroviricota</taxon>
        <taxon>Caudoviricetes</taxon>
        <taxon>Vandenendeviridae</taxon>
        <taxon>Chemalvirus</taxon>
        <taxon>Chemalvirus PseuGes254</taxon>
    </lineage>
</organism>
<reference evidence="2" key="1">
    <citation type="submission" date="2024-05" db="EMBL/GenBank/DDBJ databases">
        <authorList>
            <person name="Tikunov A.Y."/>
            <person name="Morozova V.V."/>
            <person name="Kozlova Y.N."/>
            <person name="Tikunova N.V."/>
            <person name="Babkin I.V."/>
        </authorList>
    </citation>
    <scope>NUCLEOTIDE SEQUENCE [LARGE SCALE GENOMIC DNA]</scope>
</reference>
<evidence type="ECO:0008006" key="3">
    <source>
        <dbReference type="Google" id="ProtNLM"/>
    </source>
</evidence>
<dbReference type="Proteomes" id="UP001305174">
    <property type="component" value="Segment"/>
</dbReference>
<proteinExistence type="predicted"/>
<evidence type="ECO:0000313" key="2">
    <source>
        <dbReference type="Proteomes" id="UP001305174"/>
    </source>
</evidence>
<keyword evidence="2" id="KW-1185">Reference proteome</keyword>
<evidence type="ECO:0000313" key="1">
    <source>
        <dbReference type="EMBL" id="WOZ57565.1"/>
    </source>
</evidence>
<sequence length="111" mass="12129">MTTTAWECPSPMEKANNSFYARLVELMDAAARPAIIGYVKVIGEVDYDSRLLFTSGKVYKVQQVVWQEPDGRACVKVISDTITPLCILVNTPTCAFLGPDALAIPCDEDGN</sequence>
<name>A0AAX4G6N8_9CAUD</name>
<dbReference type="EMBL" id="OR575930">
    <property type="protein sequence ID" value="WOZ57565.1"/>
    <property type="molecule type" value="Genomic_DNA"/>
</dbReference>
<protein>
    <recommendedName>
        <fullName evidence="3">Virion structural protein</fullName>
    </recommendedName>
</protein>